<evidence type="ECO:0000313" key="1">
    <source>
        <dbReference type="EMBL" id="GBN28448.1"/>
    </source>
</evidence>
<gene>
    <name evidence="1" type="ORF">AVEN_38964_1</name>
</gene>
<reference evidence="1 2" key="1">
    <citation type="journal article" date="2019" name="Sci. Rep.">
        <title>Orb-weaving spider Araneus ventricosus genome elucidates the spidroin gene catalogue.</title>
        <authorList>
            <person name="Kono N."/>
            <person name="Nakamura H."/>
            <person name="Ohtoshi R."/>
            <person name="Moran D.A.P."/>
            <person name="Shinohara A."/>
            <person name="Yoshida Y."/>
            <person name="Fujiwara M."/>
            <person name="Mori M."/>
            <person name="Tomita M."/>
            <person name="Arakawa K."/>
        </authorList>
    </citation>
    <scope>NUCLEOTIDE SEQUENCE [LARGE SCALE GENOMIC DNA]</scope>
</reference>
<dbReference type="EMBL" id="BGPR01007643">
    <property type="protein sequence ID" value="GBN28448.1"/>
    <property type="molecule type" value="Genomic_DNA"/>
</dbReference>
<dbReference type="Proteomes" id="UP000499080">
    <property type="component" value="Unassembled WGS sequence"/>
</dbReference>
<name>A0A4Y2MMQ0_ARAVE</name>
<organism evidence="1 2">
    <name type="scientific">Araneus ventricosus</name>
    <name type="common">Orbweaver spider</name>
    <name type="synonym">Epeira ventricosa</name>
    <dbReference type="NCBI Taxonomy" id="182803"/>
    <lineage>
        <taxon>Eukaryota</taxon>
        <taxon>Metazoa</taxon>
        <taxon>Ecdysozoa</taxon>
        <taxon>Arthropoda</taxon>
        <taxon>Chelicerata</taxon>
        <taxon>Arachnida</taxon>
        <taxon>Araneae</taxon>
        <taxon>Araneomorphae</taxon>
        <taxon>Entelegynae</taxon>
        <taxon>Araneoidea</taxon>
        <taxon>Araneidae</taxon>
        <taxon>Araneus</taxon>
    </lineage>
</organism>
<proteinExistence type="predicted"/>
<accession>A0A4Y2MMQ0</accession>
<sequence>MTIVQVVTDLPSWHAFARLPRQWSLWREFKDLSLKSEGMESSRACLATTRFLSLEYREIPLIPGAILAVFRFEKPALPHHWVSCPVWPDFETPHQRPSLSH</sequence>
<protein>
    <submittedName>
        <fullName evidence="1">Uncharacterized protein</fullName>
    </submittedName>
</protein>
<evidence type="ECO:0000313" key="2">
    <source>
        <dbReference type="Proteomes" id="UP000499080"/>
    </source>
</evidence>
<dbReference type="AlphaFoldDB" id="A0A4Y2MMQ0"/>
<keyword evidence="2" id="KW-1185">Reference proteome</keyword>
<comment type="caution">
    <text evidence="1">The sequence shown here is derived from an EMBL/GenBank/DDBJ whole genome shotgun (WGS) entry which is preliminary data.</text>
</comment>